<protein>
    <submittedName>
        <fullName evidence="1">Terminase large subunit</fullName>
    </submittedName>
</protein>
<dbReference type="EMBL" id="MH028956">
    <property type="protein sequence ID" value="AVR55518.1"/>
    <property type="molecule type" value="Genomic_DNA"/>
</dbReference>
<evidence type="ECO:0000313" key="1">
    <source>
        <dbReference type="EMBL" id="AVR55518.1"/>
    </source>
</evidence>
<organism evidence="1 2">
    <name type="scientific">Staphylococcus phage phiSA_BS2</name>
    <dbReference type="NCBI Taxonomy" id="2126724"/>
    <lineage>
        <taxon>Viruses</taxon>
        <taxon>Duplodnaviria</taxon>
        <taxon>Heunggongvirae</taxon>
        <taxon>Uroviricota</taxon>
        <taxon>Caudoviricetes</taxon>
        <taxon>Herelleviridae</taxon>
        <taxon>Twortvirinae</taxon>
        <taxon>Baoshanvirus</taxon>
        <taxon>Baoshanvirus BS2</taxon>
    </lineage>
</organism>
<sequence>MQQPYFASIINQDNDSLKYKQIRNSSMFFRTSSTPKALEGVDIDYLSLDKICPV</sequence>
<reference evidence="1 2" key="1">
    <citation type="submission" date="2018-03" db="EMBL/GenBank/DDBJ databases">
        <title>Isolation,the biological characteristics and genomics of two new strains of lysate Staphylococcus aureus phage.</title>
        <authorList>
            <person name="Jin X."/>
            <person name="Zhang C."/>
            <person name="Wang X."/>
            <person name="Zhong J."/>
        </authorList>
    </citation>
    <scope>NUCLEOTIDE SEQUENCE [LARGE SCALE GENOMIC DNA]</scope>
</reference>
<keyword evidence="2" id="KW-1185">Reference proteome</keyword>
<proteinExistence type="predicted"/>
<evidence type="ECO:0000313" key="2">
    <source>
        <dbReference type="Proteomes" id="UP000244603"/>
    </source>
</evidence>
<gene>
    <name evidence="1" type="ORF">phiSABS2_74</name>
</gene>
<name>A0A2R3ZXN4_9CAUD</name>
<accession>A0A2R3ZXN4</accession>
<dbReference type="Proteomes" id="UP000244603">
    <property type="component" value="Segment"/>
</dbReference>